<reference evidence="1" key="1">
    <citation type="journal article" date="2020" name="Fungal Divers.">
        <title>Resolving the Mortierellaceae phylogeny through synthesis of multi-gene phylogenetics and phylogenomics.</title>
        <authorList>
            <person name="Vandepol N."/>
            <person name="Liber J."/>
            <person name="Desiro A."/>
            <person name="Na H."/>
            <person name="Kennedy M."/>
            <person name="Barry K."/>
            <person name="Grigoriev I.V."/>
            <person name="Miller A.N."/>
            <person name="O'Donnell K."/>
            <person name="Stajich J.E."/>
            <person name="Bonito G."/>
        </authorList>
    </citation>
    <scope>NUCLEOTIDE SEQUENCE</scope>
    <source>
        <strain evidence="1">BC1065</strain>
    </source>
</reference>
<protein>
    <submittedName>
        <fullName evidence="1">Uncharacterized protein</fullName>
    </submittedName>
</protein>
<gene>
    <name evidence="1" type="ORF">DFQ27_006870</name>
</gene>
<dbReference type="SUPFAM" id="SSF57850">
    <property type="entry name" value="RING/U-box"/>
    <property type="match status" value="1"/>
</dbReference>
<sequence length="455" mass="51289">MTKKLATTTTTEENPRTKDYTNVEPTIRFEPLNHLVRPISTPEGGFARVRWTHAVPELNCNGCRLRDALCDRFRYTCRTCGPNQYDLCKFCFRQYSVARQQRAAGQEPAGPIISRSGYLIDHDTSHELVEMDLAHPDWNDPVWHQGWGPNAGQVMTQVATGKGSWGPEGHKAGDKFVIGLSARLRALRPSDDAVLACLTHVKFSGINVSKVAIKYILENAFMIEVLHVRSTPTFGGPELVSVFKEVLSEMRDYGKLLKESISALRPSQELLDELFKNPVDNGLLSKAYRWNPFKNKALKKLRKEMGLATVPSEVRVVMSMCDLTHNTTNPCGFPGLLPTVLYTGRDPVHCYNQTRDILIELLTYLGTPLPANATQMIQIDEDEMIRVRAQHDFRIGARVEDLGQERARLIEARRNKFLERVARHTGPSGGFDKMTLEWKAEVETVLASKVALWSQ</sequence>
<dbReference type="AlphaFoldDB" id="A0A9P6QGR5"/>
<dbReference type="EMBL" id="JAAAJB010000052">
    <property type="protein sequence ID" value="KAG0268378.1"/>
    <property type="molecule type" value="Genomic_DNA"/>
</dbReference>
<dbReference type="OrthoDB" id="2317298at2759"/>
<evidence type="ECO:0000313" key="2">
    <source>
        <dbReference type="Proteomes" id="UP000807716"/>
    </source>
</evidence>
<evidence type="ECO:0000313" key="1">
    <source>
        <dbReference type="EMBL" id="KAG0268378.1"/>
    </source>
</evidence>
<accession>A0A9P6QGR5</accession>
<keyword evidence="2" id="KW-1185">Reference proteome</keyword>
<proteinExistence type="predicted"/>
<organism evidence="1 2">
    <name type="scientific">Actinomortierella ambigua</name>
    <dbReference type="NCBI Taxonomy" id="1343610"/>
    <lineage>
        <taxon>Eukaryota</taxon>
        <taxon>Fungi</taxon>
        <taxon>Fungi incertae sedis</taxon>
        <taxon>Mucoromycota</taxon>
        <taxon>Mortierellomycotina</taxon>
        <taxon>Mortierellomycetes</taxon>
        <taxon>Mortierellales</taxon>
        <taxon>Mortierellaceae</taxon>
        <taxon>Actinomortierella</taxon>
    </lineage>
</organism>
<dbReference type="Proteomes" id="UP000807716">
    <property type="component" value="Unassembled WGS sequence"/>
</dbReference>
<comment type="caution">
    <text evidence="1">The sequence shown here is derived from an EMBL/GenBank/DDBJ whole genome shotgun (WGS) entry which is preliminary data.</text>
</comment>
<name>A0A9P6QGR5_9FUNG</name>